<evidence type="ECO:0000256" key="1">
    <source>
        <dbReference type="SAM" id="MobiDB-lite"/>
    </source>
</evidence>
<evidence type="ECO:0000313" key="3">
    <source>
        <dbReference type="Proteomes" id="UP000183076"/>
    </source>
</evidence>
<dbReference type="Proteomes" id="UP000183076">
    <property type="component" value="Unassembled WGS sequence"/>
</dbReference>
<dbReference type="EMBL" id="FNNB01000008">
    <property type="protein sequence ID" value="SDX51302.1"/>
    <property type="molecule type" value="Genomic_DNA"/>
</dbReference>
<sequence>MPAFPLSTPPRPPRGANSSKAPRAQADPAPLPAEDLTAARDLVARGCYAQALVLAGALERLHGPHDALTQIAADCRAHLDVTQDTAVAIDTGGMGAHTPPLRRSG</sequence>
<organism evidence="2 3">
    <name type="scientific">Sulfitobacter pontiacus</name>
    <dbReference type="NCBI Taxonomy" id="60137"/>
    <lineage>
        <taxon>Bacteria</taxon>
        <taxon>Pseudomonadati</taxon>
        <taxon>Pseudomonadota</taxon>
        <taxon>Alphaproteobacteria</taxon>
        <taxon>Rhodobacterales</taxon>
        <taxon>Roseobacteraceae</taxon>
        <taxon>Sulfitobacter</taxon>
    </lineage>
</organism>
<gene>
    <name evidence="2" type="ORF">SAMN04488041_10875</name>
</gene>
<feature type="region of interest" description="Disordered" evidence="1">
    <location>
        <begin position="1"/>
        <end position="32"/>
    </location>
</feature>
<evidence type="ECO:0000313" key="2">
    <source>
        <dbReference type="EMBL" id="SDX51302.1"/>
    </source>
</evidence>
<dbReference type="GeneID" id="94020099"/>
<accession>A0A1H3CAT2</accession>
<dbReference type="STRING" id="60137.SAMN04488041_10875"/>
<dbReference type="RefSeq" id="WP_074637241.1">
    <property type="nucleotide sequence ID" value="NZ_CP160849.1"/>
</dbReference>
<reference evidence="3" key="1">
    <citation type="submission" date="2016-10" db="EMBL/GenBank/DDBJ databases">
        <authorList>
            <person name="Varghese N."/>
            <person name="Submissions S."/>
        </authorList>
    </citation>
    <scope>NUCLEOTIDE SEQUENCE [LARGE SCALE GENOMIC DNA]</scope>
    <source>
        <strain evidence="3">DSM 10014</strain>
    </source>
</reference>
<dbReference type="AlphaFoldDB" id="A0A1H3CAT2"/>
<proteinExistence type="predicted"/>
<protein>
    <submittedName>
        <fullName evidence="2">Uncharacterized protein</fullName>
    </submittedName>
</protein>
<name>A0A1H3CAT2_9RHOB</name>